<keyword evidence="3" id="KW-0238">DNA-binding</keyword>
<dbReference type="Pfam" id="PF03466">
    <property type="entry name" value="LysR_substrate"/>
    <property type="match status" value="1"/>
</dbReference>
<sequence>MTESDVGARTVSGGIRRGEAPAGEVAAGRPAVGRAAVGRAAVGGAAAGRGAHARRRPPSPAQLRAFVAVAEHLHFRDAAAAIGVSQPALSGAVSALEESLGVTLLERTTRKVLLSPAGERLVVRARAVLGEMEALMEEAEAVRAPFTGTLRLGVIPTVAPYLLPTVLHLVHERYPHLDLQVHEEQTAGLLDGLHTGRLELLLLAVPLGVPGVRELPLFDEDFVLVTPLGHELGGQQGIAREALRELNLLLLDEGHCLRDQALDICREAGRGDAPVTTTAAGLSTLVQLVAGGLGCTLLPRTAVTVETSRSTRLLTGSFAAPAPARRIALAMRTGAARGAEYEELAGALREALRPLPVRVLGGEDRGL</sequence>
<evidence type="ECO:0000313" key="7">
    <source>
        <dbReference type="Proteomes" id="UP001243364"/>
    </source>
</evidence>
<dbReference type="PANTHER" id="PTHR30419">
    <property type="entry name" value="HTH-TYPE TRANSCRIPTIONAL REGULATOR YBHD"/>
    <property type="match status" value="1"/>
</dbReference>
<dbReference type="InterPro" id="IPR036388">
    <property type="entry name" value="WH-like_DNA-bd_sf"/>
</dbReference>
<dbReference type="InterPro" id="IPR000847">
    <property type="entry name" value="LysR_HTH_N"/>
</dbReference>
<dbReference type="CDD" id="cd08411">
    <property type="entry name" value="PBP2_OxyR"/>
    <property type="match status" value="1"/>
</dbReference>
<comment type="similarity">
    <text evidence="1">Belongs to the LysR transcriptional regulatory family.</text>
</comment>
<evidence type="ECO:0000313" key="6">
    <source>
        <dbReference type="EMBL" id="MDQ0685995.1"/>
    </source>
</evidence>
<dbReference type="InterPro" id="IPR005119">
    <property type="entry name" value="LysR_subst-bd"/>
</dbReference>
<keyword evidence="7" id="KW-1185">Reference proteome</keyword>
<dbReference type="SUPFAM" id="SSF53850">
    <property type="entry name" value="Periplasmic binding protein-like II"/>
    <property type="match status" value="1"/>
</dbReference>
<keyword evidence="2" id="KW-0805">Transcription regulation</keyword>
<dbReference type="Pfam" id="PF00126">
    <property type="entry name" value="HTH_1"/>
    <property type="match status" value="1"/>
</dbReference>
<evidence type="ECO:0000256" key="3">
    <source>
        <dbReference type="ARBA" id="ARBA00023125"/>
    </source>
</evidence>
<name>A0ABU0Q825_STRAH</name>
<feature type="domain" description="HTH lysR-type" evidence="5">
    <location>
        <begin position="58"/>
        <end position="115"/>
    </location>
</feature>
<evidence type="ECO:0000256" key="2">
    <source>
        <dbReference type="ARBA" id="ARBA00023015"/>
    </source>
</evidence>
<dbReference type="InterPro" id="IPR036390">
    <property type="entry name" value="WH_DNA-bd_sf"/>
</dbReference>
<dbReference type="Gene3D" id="1.10.10.10">
    <property type="entry name" value="Winged helix-like DNA-binding domain superfamily/Winged helix DNA-binding domain"/>
    <property type="match status" value="1"/>
</dbReference>
<accession>A0ABU0Q825</accession>
<comment type="caution">
    <text evidence="6">The sequence shown here is derived from an EMBL/GenBank/DDBJ whole genome shotgun (WGS) entry which is preliminary data.</text>
</comment>
<protein>
    <submittedName>
        <fullName evidence="6">LysR family hydrogen peroxide-inducible transcriptional activator</fullName>
    </submittedName>
</protein>
<dbReference type="EMBL" id="JAUSYA010000001">
    <property type="protein sequence ID" value="MDQ0685995.1"/>
    <property type="molecule type" value="Genomic_DNA"/>
</dbReference>
<dbReference type="PRINTS" id="PR00039">
    <property type="entry name" value="HTHLYSR"/>
</dbReference>
<dbReference type="InterPro" id="IPR050950">
    <property type="entry name" value="HTH-type_LysR_regulators"/>
</dbReference>
<evidence type="ECO:0000256" key="1">
    <source>
        <dbReference type="ARBA" id="ARBA00009437"/>
    </source>
</evidence>
<dbReference type="SUPFAM" id="SSF46785">
    <property type="entry name" value="Winged helix' DNA-binding domain"/>
    <property type="match status" value="1"/>
</dbReference>
<evidence type="ECO:0000259" key="5">
    <source>
        <dbReference type="PROSITE" id="PS50931"/>
    </source>
</evidence>
<keyword evidence="4" id="KW-0804">Transcription</keyword>
<gene>
    <name evidence="6" type="ORF">QFZ56_004958</name>
</gene>
<evidence type="ECO:0000256" key="4">
    <source>
        <dbReference type="ARBA" id="ARBA00023163"/>
    </source>
</evidence>
<proteinExistence type="inferred from homology"/>
<dbReference type="PROSITE" id="PS50931">
    <property type="entry name" value="HTH_LYSR"/>
    <property type="match status" value="1"/>
</dbReference>
<reference evidence="6 7" key="1">
    <citation type="submission" date="2023-07" db="EMBL/GenBank/DDBJ databases">
        <title>Comparative genomics of wheat-associated soil bacteria to identify genetic determinants of phenazine resistance.</title>
        <authorList>
            <person name="Mouncey N."/>
        </authorList>
    </citation>
    <scope>NUCLEOTIDE SEQUENCE [LARGE SCALE GENOMIC DNA]</scope>
    <source>
        <strain evidence="6 7">W4I19-2</strain>
    </source>
</reference>
<dbReference type="Gene3D" id="3.40.190.10">
    <property type="entry name" value="Periplasmic binding protein-like II"/>
    <property type="match status" value="2"/>
</dbReference>
<dbReference type="Proteomes" id="UP001243364">
    <property type="component" value="Unassembled WGS sequence"/>
</dbReference>
<dbReference type="PANTHER" id="PTHR30419:SF29">
    <property type="entry name" value="LYSR-FAMILY TRANSCRIPTIONAL REGULATOR"/>
    <property type="match status" value="1"/>
</dbReference>
<organism evidence="6 7">
    <name type="scientific">Streptomyces achromogenes</name>
    <dbReference type="NCBI Taxonomy" id="67255"/>
    <lineage>
        <taxon>Bacteria</taxon>
        <taxon>Bacillati</taxon>
        <taxon>Actinomycetota</taxon>
        <taxon>Actinomycetes</taxon>
        <taxon>Kitasatosporales</taxon>
        <taxon>Streptomycetaceae</taxon>
        <taxon>Streptomyces</taxon>
    </lineage>
</organism>